<feature type="signal peptide" evidence="1">
    <location>
        <begin position="1"/>
        <end position="17"/>
    </location>
</feature>
<evidence type="ECO:0000313" key="3">
    <source>
        <dbReference type="RefSeq" id="XP_017867912.1"/>
    </source>
</evidence>
<dbReference type="Proteomes" id="UP000694904">
    <property type="component" value="Chromosome 5"/>
</dbReference>
<dbReference type="GeneID" id="108616904"/>
<organism evidence="2 3">
    <name type="scientific">Drosophila arizonae</name>
    <name type="common">Fruit fly</name>
    <dbReference type="NCBI Taxonomy" id="7263"/>
    <lineage>
        <taxon>Eukaryota</taxon>
        <taxon>Metazoa</taxon>
        <taxon>Ecdysozoa</taxon>
        <taxon>Arthropoda</taxon>
        <taxon>Hexapoda</taxon>
        <taxon>Insecta</taxon>
        <taxon>Pterygota</taxon>
        <taxon>Neoptera</taxon>
        <taxon>Endopterygota</taxon>
        <taxon>Diptera</taxon>
        <taxon>Brachycera</taxon>
        <taxon>Muscomorpha</taxon>
        <taxon>Ephydroidea</taxon>
        <taxon>Drosophilidae</taxon>
        <taxon>Drosophila</taxon>
    </lineage>
</organism>
<reference evidence="2" key="2">
    <citation type="journal article" date="2016" name="G3 (Bethesda)">
        <title>Genome Evolution in Three Species of Cactophilic Drosophila.</title>
        <authorList>
            <person name="Sanchez-Flores A."/>
            <person name="Penazola F."/>
            <person name="Carpinteyro-Ponce J."/>
            <person name="Nazario-Yepiz N."/>
            <person name="Abreu-Goodger C."/>
            <person name="Machado C.A."/>
            <person name="Markow T.A."/>
        </authorList>
    </citation>
    <scope>NUCLEOTIDE SEQUENCE [LARGE SCALE GENOMIC DNA]</scope>
</reference>
<proteinExistence type="predicted"/>
<keyword evidence="2" id="KW-1185">Reference proteome</keyword>
<accession>A0ABM1PL26</accession>
<name>A0ABM1PL26_DROAR</name>
<gene>
    <name evidence="3" type="primary">LOC108616904</name>
</gene>
<evidence type="ECO:0000256" key="1">
    <source>
        <dbReference type="SAM" id="SignalP"/>
    </source>
</evidence>
<protein>
    <submittedName>
        <fullName evidence="3">Uncharacterized protein LOC108616904</fullName>
    </submittedName>
</protein>
<feature type="chain" id="PRO_5046255932" evidence="1">
    <location>
        <begin position="18"/>
        <end position="86"/>
    </location>
</feature>
<evidence type="ECO:0000313" key="2">
    <source>
        <dbReference type="Proteomes" id="UP000694904"/>
    </source>
</evidence>
<keyword evidence="1" id="KW-0732">Signal</keyword>
<reference evidence="2" key="1">
    <citation type="journal article" date="1997" name="Nucleic Acids Res.">
        <title>tRNAscan-SE: a program for improved detection of transfer RNA genes in genomic sequence.</title>
        <authorList>
            <person name="Lowe T.M."/>
            <person name="Eddy S.R."/>
        </authorList>
    </citation>
    <scope>NUCLEOTIDE SEQUENCE [LARGE SCALE GENOMIC DNA]</scope>
</reference>
<sequence length="86" mass="9768">MKIILLLLSTLAPLSLARNLYIPSQCESTLLPLEVCAYVGCFINIDQRDIEFINCERELRGRPPLNFYSEGKCGPLLVPKCETFDF</sequence>
<dbReference type="RefSeq" id="XP_017867912.1">
    <property type="nucleotide sequence ID" value="XM_018012423.1"/>
</dbReference>
<reference evidence="3" key="3">
    <citation type="submission" date="2025-08" db="UniProtKB">
        <authorList>
            <consortium name="RefSeq"/>
        </authorList>
    </citation>
    <scope>IDENTIFICATION</scope>
    <source>
        <tissue evidence="3">Whole organism</tissue>
    </source>
</reference>